<dbReference type="SMART" id="SM00015">
    <property type="entry name" value="IQ"/>
    <property type="match status" value="1"/>
</dbReference>
<evidence type="ECO:0000256" key="2">
    <source>
        <dbReference type="ARBA" id="ARBA00024341"/>
    </source>
</evidence>
<keyword evidence="1" id="KW-0112">Calmodulin-binding</keyword>
<evidence type="ECO:0000313" key="6">
    <source>
        <dbReference type="EMBL" id="KAK4789520.1"/>
    </source>
</evidence>
<evidence type="ECO:0000256" key="3">
    <source>
        <dbReference type="ARBA" id="ARBA00024378"/>
    </source>
</evidence>
<dbReference type="Gene3D" id="1.20.5.1190">
    <property type="entry name" value="iswi atpase"/>
    <property type="match status" value="1"/>
</dbReference>
<dbReference type="Pfam" id="PF00612">
    <property type="entry name" value="IQ"/>
    <property type="match status" value="1"/>
</dbReference>
<organism evidence="6 7">
    <name type="scientific">Trapa natans</name>
    <name type="common">Water chestnut</name>
    <dbReference type="NCBI Taxonomy" id="22666"/>
    <lineage>
        <taxon>Eukaryota</taxon>
        <taxon>Viridiplantae</taxon>
        <taxon>Streptophyta</taxon>
        <taxon>Embryophyta</taxon>
        <taxon>Tracheophyta</taxon>
        <taxon>Spermatophyta</taxon>
        <taxon>Magnoliopsida</taxon>
        <taxon>eudicotyledons</taxon>
        <taxon>Gunneridae</taxon>
        <taxon>Pentapetalae</taxon>
        <taxon>rosids</taxon>
        <taxon>malvids</taxon>
        <taxon>Myrtales</taxon>
        <taxon>Lythraceae</taxon>
        <taxon>Trapa</taxon>
    </lineage>
</organism>
<evidence type="ECO:0000313" key="7">
    <source>
        <dbReference type="Proteomes" id="UP001346149"/>
    </source>
</evidence>
<dbReference type="Proteomes" id="UP001346149">
    <property type="component" value="Unassembled WGS sequence"/>
</dbReference>
<comment type="caution">
    <text evidence="6">The sequence shown here is derived from an EMBL/GenBank/DDBJ whole genome shotgun (WGS) entry which is preliminary data.</text>
</comment>
<dbReference type="Pfam" id="PF13178">
    <property type="entry name" value="DUF4005"/>
    <property type="match status" value="1"/>
</dbReference>
<feature type="region of interest" description="Disordered" evidence="4">
    <location>
        <begin position="1"/>
        <end position="45"/>
    </location>
</feature>
<dbReference type="PANTHER" id="PTHR32295:SF216">
    <property type="entry name" value="PROTEIN IQ-DOMAIN 3"/>
    <property type="match status" value="1"/>
</dbReference>
<gene>
    <name evidence="6" type="ORF">SAY86_016824</name>
</gene>
<feature type="compositionally biased region" description="Basic and acidic residues" evidence="4">
    <location>
        <begin position="18"/>
        <end position="27"/>
    </location>
</feature>
<comment type="subunit">
    <text evidence="3">Binds to multiple calmodulin (CaM) in the presence of Ca(2+) and CaM-like proteins.</text>
</comment>
<name>A0AAN7M439_TRANT</name>
<feature type="region of interest" description="Disordered" evidence="4">
    <location>
        <begin position="284"/>
        <end position="472"/>
    </location>
</feature>
<dbReference type="EMBL" id="JAXQNO010000010">
    <property type="protein sequence ID" value="KAK4789520.1"/>
    <property type="molecule type" value="Genomic_DNA"/>
</dbReference>
<dbReference type="PANTHER" id="PTHR32295">
    <property type="entry name" value="IQ-DOMAIN 5-RELATED"/>
    <property type="match status" value="1"/>
</dbReference>
<dbReference type="GO" id="GO:0005516">
    <property type="term" value="F:calmodulin binding"/>
    <property type="evidence" value="ECO:0007669"/>
    <property type="project" value="UniProtKB-KW"/>
</dbReference>
<protein>
    <recommendedName>
        <fullName evidence="5">DUF4005 domain-containing protein</fullName>
    </recommendedName>
</protein>
<proteinExistence type="inferred from homology"/>
<dbReference type="PROSITE" id="PS50096">
    <property type="entry name" value="IQ"/>
    <property type="match status" value="1"/>
</dbReference>
<evidence type="ECO:0000256" key="1">
    <source>
        <dbReference type="ARBA" id="ARBA00022860"/>
    </source>
</evidence>
<comment type="similarity">
    <text evidence="2">Belongs to the IQD family.</text>
</comment>
<dbReference type="InterPro" id="IPR000048">
    <property type="entry name" value="IQ_motif_EF-hand-BS"/>
</dbReference>
<evidence type="ECO:0000259" key="5">
    <source>
        <dbReference type="Pfam" id="PF13178"/>
    </source>
</evidence>
<feature type="compositionally biased region" description="Polar residues" evidence="4">
    <location>
        <begin position="316"/>
        <end position="344"/>
    </location>
</feature>
<evidence type="ECO:0000256" key="4">
    <source>
        <dbReference type="SAM" id="MobiDB-lite"/>
    </source>
</evidence>
<reference evidence="6 7" key="1">
    <citation type="journal article" date="2023" name="Hortic Res">
        <title>Pangenome of water caltrop reveals structural variations and asymmetric subgenome divergence after allopolyploidization.</title>
        <authorList>
            <person name="Zhang X."/>
            <person name="Chen Y."/>
            <person name="Wang L."/>
            <person name="Yuan Y."/>
            <person name="Fang M."/>
            <person name="Shi L."/>
            <person name="Lu R."/>
            <person name="Comes H.P."/>
            <person name="Ma Y."/>
            <person name="Chen Y."/>
            <person name="Huang G."/>
            <person name="Zhou Y."/>
            <person name="Zheng Z."/>
            <person name="Qiu Y."/>
        </authorList>
    </citation>
    <scope>NUCLEOTIDE SEQUENCE [LARGE SCALE GENOMIC DNA]</scope>
    <source>
        <strain evidence="6">F231</strain>
    </source>
</reference>
<sequence>MGRKGGWFSAVRKAFGAEPKEKKDQSSRKSKKKWLGKNKSTDLEVPSREAPVAVYGQGIESVKLSEAKNGQSKQACNVALAAVAAAEAAAAAAAQAAAEIVRLTGAPRFMGKSKEEIAAIKIQAAFRGYMARRAVRALRGLVRLKTLVEKPSVKRQAASTIRYMQTMAHVQFQIRARRIKMSEENRALQRQLQRKNEKEFEKVKQIGEEWDDSTQSKEQIEANLVSKQEASIRRERALAYAYTHQQPWKNLAKSPNPTFMDPSNPHWGWSWLERWMAARPWENRHSSSRSYSPRDLSLDVRPSPSSASKSARPLSHHQSPSTPHSKAPSISSVTGKAKPSSSRGSFWDDDSRSMFSVQSEHYKRRHSVAGVGGGSSSVRDDESLSSSASVPSYMVPTQSAKAKSRLPSPLGSNRTTPPEKEPMGSAKKRLSFTGSPTVAGMRRHSGPPKIDTSSVKGIRIPMADKVVKEEHR</sequence>
<keyword evidence="7" id="KW-1185">Reference proteome</keyword>
<dbReference type="InterPro" id="IPR025064">
    <property type="entry name" value="DUF4005"/>
</dbReference>
<dbReference type="CDD" id="cd23767">
    <property type="entry name" value="IQCD"/>
    <property type="match status" value="1"/>
</dbReference>
<feature type="domain" description="DUF4005" evidence="5">
    <location>
        <begin position="366"/>
        <end position="438"/>
    </location>
</feature>
<feature type="compositionally biased region" description="Low complexity" evidence="4">
    <location>
        <begin position="288"/>
        <end position="313"/>
    </location>
</feature>
<dbReference type="AlphaFoldDB" id="A0AAN7M439"/>
<accession>A0AAN7M439</accession>